<evidence type="ECO:0000313" key="2">
    <source>
        <dbReference type="Proteomes" id="UP001175353"/>
    </source>
</evidence>
<evidence type="ECO:0000313" key="1">
    <source>
        <dbReference type="EMBL" id="KAK1005210.1"/>
    </source>
</evidence>
<protein>
    <submittedName>
        <fullName evidence="1">Uncharacterized protein</fullName>
    </submittedName>
</protein>
<dbReference type="AlphaFoldDB" id="A0AAN6KV69"/>
<accession>A0AAN6KV69</accession>
<dbReference type="Proteomes" id="UP001175353">
    <property type="component" value="Unassembled WGS sequence"/>
</dbReference>
<organism evidence="1 2">
    <name type="scientific">Friedmanniomyces endolithicus</name>
    <dbReference type="NCBI Taxonomy" id="329885"/>
    <lineage>
        <taxon>Eukaryota</taxon>
        <taxon>Fungi</taxon>
        <taxon>Dikarya</taxon>
        <taxon>Ascomycota</taxon>
        <taxon>Pezizomycotina</taxon>
        <taxon>Dothideomycetes</taxon>
        <taxon>Dothideomycetidae</taxon>
        <taxon>Mycosphaerellales</taxon>
        <taxon>Teratosphaeriaceae</taxon>
        <taxon>Friedmanniomyces</taxon>
    </lineage>
</organism>
<sequence>MLTLTPLMLAASFIVCAIADPSSWIEQAAKAVKGELDKVDLDEASAALHSAGEVFSVWTQQAVVDTKSQIENIDLSQAAKALEQGGTDIRFWSEEAFKSIKTQTDKIDMSGANEITHKAASSLQQAVDSMGSDGFEGWLKQASKDVGLHTALKDLQYVNFEELPEKTARYIRENPGQTAFYVANGVVMIAPVVVTGPLYAVFGVGANGVRAASLAAKAQELHGAAVPAGGVFAHLTSAAMGGYGVTVVNGVVQAGAAAGMAVKKAVDFAGGAESAHEEL</sequence>
<proteinExistence type="predicted"/>
<dbReference type="Gene3D" id="6.10.110.10">
    <property type="match status" value="1"/>
</dbReference>
<dbReference type="InterPro" id="IPR038213">
    <property type="entry name" value="IFI6/IFI27-like_sf"/>
</dbReference>
<reference evidence="1" key="1">
    <citation type="submission" date="2023-06" db="EMBL/GenBank/DDBJ databases">
        <title>Black Yeasts Isolated from many extreme environments.</title>
        <authorList>
            <person name="Coleine C."/>
            <person name="Stajich J.E."/>
            <person name="Selbmann L."/>
        </authorList>
    </citation>
    <scope>NUCLEOTIDE SEQUENCE</scope>
    <source>
        <strain evidence="1">CCFEE 5200</strain>
    </source>
</reference>
<dbReference type="EMBL" id="JAUJLE010000023">
    <property type="protein sequence ID" value="KAK1005210.1"/>
    <property type="molecule type" value="Genomic_DNA"/>
</dbReference>
<keyword evidence="2" id="KW-1185">Reference proteome</keyword>
<gene>
    <name evidence="1" type="ORF">LTR91_004066</name>
</gene>
<comment type="caution">
    <text evidence="1">The sequence shown here is derived from an EMBL/GenBank/DDBJ whole genome shotgun (WGS) entry which is preliminary data.</text>
</comment>
<name>A0AAN6KV69_9PEZI</name>